<organism evidence="2 3">
    <name type="scientific">Trichinella zimbabwensis</name>
    <dbReference type="NCBI Taxonomy" id="268475"/>
    <lineage>
        <taxon>Eukaryota</taxon>
        <taxon>Metazoa</taxon>
        <taxon>Ecdysozoa</taxon>
        <taxon>Nematoda</taxon>
        <taxon>Enoplea</taxon>
        <taxon>Dorylaimia</taxon>
        <taxon>Trichinellida</taxon>
        <taxon>Trichinellidae</taxon>
        <taxon>Trichinella</taxon>
    </lineage>
</organism>
<gene>
    <name evidence="2" type="ORF">T11_826</name>
</gene>
<dbReference type="EMBL" id="JYDP01000243">
    <property type="protein sequence ID" value="KRZ02108.1"/>
    <property type="molecule type" value="Genomic_DNA"/>
</dbReference>
<comment type="caution">
    <text evidence="2">The sequence shown here is derived from an EMBL/GenBank/DDBJ whole genome shotgun (WGS) entry which is preliminary data.</text>
</comment>
<evidence type="ECO:0008006" key="4">
    <source>
        <dbReference type="Google" id="ProtNLM"/>
    </source>
</evidence>
<reference evidence="2 3" key="1">
    <citation type="submission" date="2015-01" db="EMBL/GenBank/DDBJ databases">
        <title>Evolution of Trichinella species and genotypes.</title>
        <authorList>
            <person name="Korhonen P.K."/>
            <person name="Edoardo P."/>
            <person name="Giuseppe L.R."/>
            <person name="Gasser R.B."/>
        </authorList>
    </citation>
    <scope>NUCLEOTIDE SEQUENCE [LARGE SCALE GENOMIC DNA]</scope>
    <source>
        <strain evidence="2">ISS1029</strain>
    </source>
</reference>
<dbReference type="Proteomes" id="UP000055024">
    <property type="component" value="Unassembled WGS sequence"/>
</dbReference>
<accession>A0A0V1GUZ4</accession>
<sequence>MQIFIRVLCICLRGVSCYSYYRTNRKEMDLNDRCRPMKQIQNGLSYIEEWRHGRHEAELQTKDVSSYIHKMDPSTERFSLVNTVEL</sequence>
<proteinExistence type="predicted"/>
<feature type="chain" id="PRO_5006878627" description="Secreted protein" evidence="1">
    <location>
        <begin position="18"/>
        <end position="86"/>
    </location>
</feature>
<evidence type="ECO:0000256" key="1">
    <source>
        <dbReference type="SAM" id="SignalP"/>
    </source>
</evidence>
<evidence type="ECO:0000313" key="3">
    <source>
        <dbReference type="Proteomes" id="UP000055024"/>
    </source>
</evidence>
<name>A0A0V1GUZ4_9BILA</name>
<keyword evidence="1" id="KW-0732">Signal</keyword>
<dbReference type="AlphaFoldDB" id="A0A0V1GUZ4"/>
<feature type="signal peptide" evidence="1">
    <location>
        <begin position="1"/>
        <end position="17"/>
    </location>
</feature>
<evidence type="ECO:0000313" key="2">
    <source>
        <dbReference type="EMBL" id="KRZ02108.1"/>
    </source>
</evidence>
<keyword evidence="3" id="KW-1185">Reference proteome</keyword>
<protein>
    <recommendedName>
        <fullName evidence="4">Secreted protein</fullName>
    </recommendedName>
</protein>